<dbReference type="GeneID" id="66460009"/>
<reference evidence="1" key="1">
    <citation type="submission" date="2022-09" db="EMBL/GenBank/DDBJ databases">
        <title>Genomic of Burkholderia gladioli.</title>
        <authorList>
            <person name="Wu H."/>
        </authorList>
    </citation>
    <scope>NUCLEOTIDE SEQUENCE</scope>
    <source>
        <strain evidence="1">ZN-S4</strain>
    </source>
</reference>
<dbReference type="EMBL" id="CP104215">
    <property type="protein sequence ID" value="UWX73882.1"/>
    <property type="molecule type" value="Genomic_DNA"/>
</dbReference>
<sequence>MTKLKALAGQGFSTKWISISISVGLDEAELEDSLFQRVTIRDCHIEINPDGGMLHAH</sequence>
<evidence type="ECO:0000313" key="2">
    <source>
        <dbReference type="Proteomes" id="UP001059745"/>
    </source>
</evidence>
<organism evidence="1 2">
    <name type="scientific">Burkholderia gladioli</name>
    <name type="common">Pseudomonas marginata</name>
    <name type="synonym">Phytomonas marginata</name>
    <dbReference type="NCBI Taxonomy" id="28095"/>
    <lineage>
        <taxon>Bacteria</taxon>
        <taxon>Pseudomonadati</taxon>
        <taxon>Pseudomonadota</taxon>
        <taxon>Betaproteobacteria</taxon>
        <taxon>Burkholderiales</taxon>
        <taxon>Burkholderiaceae</taxon>
        <taxon>Burkholderia</taxon>
    </lineage>
</organism>
<accession>A0AB38U1T9</accession>
<dbReference type="RefSeq" id="WP_160294165.1">
    <property type="nucleotide sequence ID" value="NZ_CADEVX010000004.1"/>
</dbReference>
<dbReference type="AlphaFoldDB" id="A0AB38U1T9"/>
<protein>
    <submittedName>
        <fullName evidence="1">Uncharacterized protein</fullName>
    </submittedName>
</protein>
<name>A0AB38U1T9_BURGA</name>
<gene>
    <name evidence="1" type="ORF">NYZ96_20295</name>
</gene>
<proteinExistence type="predicted"/>
<dbReference type="Proteomes" id="UP001059745">
    <property type="component" value="Chromosome 2"/>
</dbReference>
<evidence type="ECO:0000313" key="1">
    <source>
        <dbReference type="EMBL" id="UWX73882.1"/>
    </source>
</evidence>